<keyword evidence="3" id="KW-1185">Reference proteome</keyword>
<reference evidence="1" key="1">
    <citation type="submission" date="2009-11" db="EMBL/GenBank/DDBJ databases">
        <authorList>
            <consortium name="The Broad Institute Genome Sequencing Platform"/>
            <person name="Ward D."/>
            <person name="Feldgarden M."/>
            <person name="Earl A."/>
            <person name="Young S.K."/>
            <person name="Zeng Q."/>
            <person name="Koehrsen M."/>
            <person name="Alvarado L."/>
            <person name="Berlin A."/>
            <person name="Bochicchio J."/>
            <person name="Borenstein D."/>
            <person name="Chapman S.B."/>
            <person name="Chen Z."/>
            <person name="Engels R."/>
            <person name="Freedman E."/>
            <person name="Gellesch M."/>
            <person name="Goldberg J."/>
            <person name="Griggs A."/>
            <person name="Gujja S."/>
            <person name="Heilman E."/>
            <person name="Heiman D."/>
            <person name="Hepburn T."/>
            <person name="Howarth C."/>
            <person name="Jen D."/>
            <person name="Larson L."/>
            <person name="Lewis B."/>
            <person name="Mehta T."/>
            <person name="Park D."/>
            <person name="Pearson M."/>
            <person name="Roberts A."/>
            <person name="Saif S."/>
            <person name="Shea T."/>
            <person name="Shenoy N."/>
            <person name="Sisk P."/>
            <person name="Stolte C."/>
            <person name="Sykes S."/>
            <person name="Thomson T."/>
            <person name="Walk T."/>
            <person name="White J."/>
            <person name="Yandava C."/>
            <person name="Izard J."/>
            <person name="Baranova O.V."/>
            <person name="Blanton J.M."/>
            <person name="Tanner A.C."/>
            <person name="Dewhirst F.E."/>
            <person name="Haas B."/>
            <person name="Nusbaum C."/>
            <person name="Birren B."/>
        </authorList>
    </citation>
    <scope>NUCLEOTIDE SEQUENCE [LARGE SCALE GENOMIC DNA]</scope>
    <source>
        <strain evidence="1">1-1 BBBD Race 1</strain>
    </source>
</reference>
<gene>
    <name evidence="1" type="ORF">PTTG_29844</name>
</gene>
<dbReference type="EnsemblFungi" id="PTTG_29844-t43_1">
    <property type="protein sequence ID" value="PTTG_29844-t43_1-p1"/>
    <property type="gene ID" value="PTTG_29844"/>
</dbReference>
<name>A0A180G3Y9_PUCT1</name>
<dbReference type="Pfam" id="PF14223">
    <property type="entry name" value="Retrotran_gag_2"/>
    <property type="match status" value="1"/>
</dbReference>
<dbReference type="VEuPathDB" id="FungiDB:PTTG_29844"/>
<dbReference type="AlphaFoldDB" id="A0A180G3Y9"/>
<dbReference type="EMBL" id="ADAS02001029">
    <property type="protein sequence ID" value="OAV86543.1"/>
    <property type="molecule type" value="Genomic_DNA"/>
</dbReference>
<dbReference type="PANTHER" id="PTHR33246:SF51">
    <property type="entry name" value="MYB_SANT-LIKE DOMAIN-CONTAINING PROTEIN"/>
    <property type="match status" value="1"/>
</dbReference>
<sequence length="188" mass="21096">MDKTSEDQAFVEVHRFGWKFVILLHPKTCKVDYVLKATDSKACPATWTDDNIAVCSVIAKTINLANLCYIQDFGEDAAGMWESLAKAHQSLASRNCIYWLQRLLLARMLGDDIEPHLIKMRGHFDQLKALITTEKPLTADNIYAASLIISLPDDWMPCVASILNNTTLFCQGRCHTQGRISTPKESHG</sequence>
<evidence type="ECO:0000313" key="3">
    <source>
        <dbReference type="Proteomes" id="UP000005240"/>
    </source>
</evidence>
<reference evidence="1" key="2">
    <citation type="submission" date="2016-05" db="EMBL/GenBank/DDBJ databases">
        <title>Comparative analysis highlights variable genome content of wheat rusts and divergence of the mating loci.</title>
        <authorList>
            <person name="Cuomo C.A."/>
            <person name="Bakkeren G."/>
            <person name="Szabo L."/>
            <person name="Khalil H."/>
            <person name="Joly D."/>
            <person name="Goldberg J."/>
            <person name="Young S."/>
            <person name="Zeng Q."/>
            <person name="Fellers J."/>
        </authorList>
    </citation>
    <scope>NUCLEOTIDE SEQUENCE [LARGE SCALE GENOMIC DNA]</scope>
    <source>
        <strain evidence="1">1-1 BBBD Race 1</strain>
    </source>
</reference>
<evidence type="ECO:0000313" key="1">
    <source>
        <dbReference type="EMBL" id="OAV86543.1"/>
    </source>
</evidence>
<accession>A0A180G3Y9</accession>
<reference evidence="2 3" key="3">
    <citation type="journal article" date="2017" name="G3 (Bethesda)">
        <title>Comparative analysis highlights variable genome content of wheat rusts and divergence of the mating loci.</title>
        <authorList>
            <person name="Cuomo C.A."/>
            <person name="Bakkeren G."/>
            <person name="Khalil H.B."/>
            <person name="Panwar V."/>
            <person name="Joly D."/>
            <person name="Linning R."/>
            <person name="Sakthikumar S."/>
            <person name="Song X."/>
            <person name="Adiconis X."/>
            <person name="Fan L."/>
            <person name="Goldberg J.M."/>
            <person name="Levin J.Z."/>
            <person name="Young S."/>
            <person name="Zeng Q."/>
            <person name="Anikster Y."/>
            <person name="Bruce M."/>
            <person name="Wang M."/>
            <person name="Yin C."/>
            <person name="McCallum B."/>
            <person name="Szabo L.J."/>
            <person name="Hulbert S."/>
            <person name="Chen X."/>
            <person name="Fellers J.P."/>
        </authorList>
    </citation>
    <scope>NUCLEOTIDE SEQUENCE</scope>
    <source>
        <strain evidence="3">Isolate 1-1 / race 1 (BBBD)</strain>
        <strain evidence="2">isolate 1-1 / race 1 (BBBD)</strain>
    </source>
</reference>
<evidence type="ECO:0000313" key="2">
    <source>
        <dbReference type="EnsemblFungi" id="PTTG_29844-t43_1-p1"/>
    </source>
</evidence>
<reference evidence="2" key="4">
    <citation type="submission" date="2025-05" db="UniProtKB">
        <authorList>
            <consortium name="EnsemblFungi"/>
        </authorList>
    </citation>
    <scope>IDENTIFICATION</scope>
    <source>
        <strain evidence="2">isolate 1-1 / race 1 (BBBD)</strain>
    </source>
</reference>
<dbReference type="Proteomes" id="UP000005240">
    <property type="component" value="Unassembled WGS sequence"/>
</dbReference>
<organism evidence="1">
    <name type="scientific">Puccinia triticina (isolate 1-1 / race 1 (BBBD))</name>
    <name type="common">Brown leaf rust fungus</name>
    <dbReference type="NCBI Taxonomy" id="630390"/>
    <lineage>
        <taxon>Eukaryota</taxon>
        <taxon>Fungi</taxon>
        <taxon>Dikarya</taxon>
        <taxon>Basidiomycota</taxon>
        <taxon>Pucciniomycotina</taxon>
        <taxon>Pucciniomycetes</taxon>
        <taxon>Pucciniales</taxon>
        <taxon>Pucciniaceae</taxon>
        <taxon>Puccinia</taxon>
    </lineage>
</organism>
<protein>
    <submittedName>
        <fullName evidence="1 2">Uncharacterized protein</fullName>
    </submittedName>
</protein>
<dbReference type="PANTHER" id="PTHR33246">
    <property type="entry name" value="CCHC-TYPE DOMAIN-CONTAINING PROTEIN"/>
    <property type="match status" value="1"/>
</dbReference>
<proteinExistence type="predicted"/>